<comment type="caution">
    <text evidence="6">The sequence shown here is derived from an EMBL/GenBank/DDBJ whole genome shotgun (WGS) entry which is preliminary data.</text>
</comment>
<proteinExistence type="inferred from homology"/>
<evidence type="ECO:0000256" key="4">
    <source>
        <dbReference type="ARBA" id="ARBA00023002"/>
    </source>
</evidence>
<reference evidence="6" key="1">
    <citation type="journal article" date="2020" name="Fungal Divers.">
        <title>Resolving the Mortierellaceae phylogeny through synthesis of multi-gene phylogenetics and phylogenomics.</title>
        <authorList>
            <person name="Vandepol N."/>
            <person name="Liber J."/>
            <person name="Desiro A."/>
            <person name="Na H."/>
            <person name="Kennedy M."/>
            <person name="Barry K."/>
            <person name="Grigoriev I.V."/>
            <person name="Miller A.N."/>
            <person name="O'Donnell K."/>
            <person name="Stajich J.E."/>
            <person name="Bonito G."/>
        </authorList>
    </citation>
    <scope>NUCLEOTIDE SEQUENCE</scope>
    <source>
        <strain evidence="6">KOD1015</strain>
    </source>
</reference>
<dbReference type="PANTHER" id="PTHR47356">
    <property type="entry name" value="FAD-DEPENDENT MONOOXYGENASE ASQG-RELATED"/>
    <property type="match status" value="1"/>
</dbReference>
<evidence type="ECO:0000256" key="1">
    <source>
        <dbReference type="ARBA" id="ARBA00007992"/>
    </source>
</evidence>
<dbReference type="PANTHER" id="PTHR47356:SF2">
    <property type="entry name" value="FAD-BINDING DOMAIN-CONTAINING PROTEIN-RELATED"/>
    <property type="match status" value="1"/>
</dbReference>
<dbReference type="InterPro" id="IPR036188">
    <property type="entry name" value="FAD/NAD-bd_sf"/>
</dbReference>
<keyword evidence="2" id="KW-0285">Flavoprotein</keyword>
<feature type="non-terminal residue" evidence="6">
    <location>
        <position position="1"/>
    </location>
</feature>
<dbReference type="OrthoDB" id="10029326at2759"/>
<dbReference type="SUPFAM" id="SSF51905">
    <property type="entry name" value="FAD/NAD(P)-binding domain"/>
    <property type="match status" value="1"/>
</dbReference>
<dbReference type="AlphaFoldDB" id="A0A9P6FTD1"/>
<organism evidence="6 7">
    <name type="scientific">Lunasporangiospora selenospora</name>
    <dbReference type="NCBI Taxonomy" id="979761"/>
    <lineage>
        <taxon>Eukaryota</taxon>
        <taxon>Fungi</taxon>
        <taxon>Fungi incertae sedis</taxon>
        <taxon>Mucoromycota</taxon>
        <taxon>Mortierellomycotina</taxon>
        <taxon>Mortierellomycetes</taxon>
        <taxon>Mortierellales</taxon>
        <taxon>Mortierellaceae</taxon>
        <taxon>Lunasporangiospora</taxon>
    </lineage>
</organism>
<keyword evidence="4" id="KW-0560">Oxidoreductase</keyword>
<feature type="domain" description="FAD-binding" evidence="5">
    <location>
        <begin position="7"/>
        <end position="176"/>
    </location>
</feature>
<keyword evidence="3" id="KW-0274">FAD</keyword>
<keyword evidence="7" id="KW-1185">Reference proteome</keyword>
<dbReference type="InterPro" id="IPR002938">
    <property type="entry name" value="FAD-bd"/>
</dbReference>
<dbReference type="InterPro" id="IPR050562">
    <property type="entry name" value="FAD_mOase_fung"/>
</dbReference>
<evidence type="ECO:0000256" key="3">
    <source>
        <dbReference type="ARBA" id="ARBA00022827"/>
    </source>
</evidence>
<sequence length="381" mass="42542">MSGSNIRVTIVGGGIGGLALANMFERANISYIILEKATRIRALGSSLGLDASSLPVMEQLGLLDDFYRVSKPVRHFNFYNESAKRVGMIDFSDLEEIGGYPAIILDRPAFYQILQKNIPKHKIFYNKRVLSVTQTEESATCQCADGSAYLSDIVIGADGAYSAVRQNIYKSLKQQGRLSSNDDKPLGYNQHCLGKFKWGGGFVLFSCEKTLMVKFHQIGVSEPLDPEKYPCLKLDTTDFEIVIPKDRPYYAIYMPLPNNRLSFAVIQNVPRADARTGDSFKFSEWGPEAAVEMAEVVRDLANPFGGTFGDIIDNTPTDLISKIMLEEKFFECWHDGRVVLLGDASLRDVTTVFETYYHQRSKVAKTALGKSRQFGKVMGDR</sequence>
<dbReference type="Gene3D" id="3.50.50.60">
    <property type="entry name" value="FAD/NAD(P)-binding domain"/>
    <property type="match status" value="2"/>
</dbReference>
<dbReference type="Proteomes" id="UP000780801">
    <property type="component" value="Unassembled WGS sequence"/>
</dbReference>
<accession>A0A9P6FTD1</accession>
<dbReference type="PRINTS" id="PR00420">
    <property type="entry name" value="RNGMNOXGNASE"/>
</dbReference>
<name>A0A9P6FTD1_9FUNG</name>
<evidence type="ECO:0000313" key="7">
    <source>
        <dbReference type="Proteomes" id="UP000780801"/>
    </source>
</evidence>
<evidence type="ECO:0000259" key="5">
    <source>
        <dbReference type="Pfam" id="PF01494"/>
    </source>
</evidence>
<evidence type="ECO:0000313" key="6">
    <source>
        <dbReference type="EMBL" id="KAF9581490.1"/>
    </source>
</evidence>
<comment type="similarity">
    <text evidence="1">Belongs to the paxM FAD-dependent monooxygenase family.</text>
</comment>
<evidence type="ECO:0000256" key="2">
    <source>
        <dbReference type="ARBA" id="ARBA00022630"/>
    </source>
</evidence>
<protein>
    <recommendedName>
        <fullName evidence="5">FAD-binding domain-containing protein</fullName>
    </recommendedName>
</protein>
<dbReference type="Pfam" id="PF01494">
    <property type="entry name" value="FAD_binding_3"/>
    <property type="match status" value="1"/>
</dbReference>
<gene>
    <name evidence="6" type="ORF">BGW38_001468</name>
</gene>
<dbReference type="EMBL" id="JAABOA010001465">
    <property type="protein sequence ID" value="KAF9581490.1"/>
    <property type="molecule type" value="Genomic_DNA"/>
</dbReference>
<dbReference type="GO" id="GO:0004497">
    <property type="term" value="F:monooxygenase activity"/>
    <property type="evidence" value="ECO:0007669"/>
    <property type="project" value="InterPro"/>
</dbReference>
<dbReference type="GO" id="GO:0071949">
    <property type="term" value="F:FAD binding"/>
    <property type="evidence" value="ECO:0007669"/>
    <property type="project" value="InterPro"/>
</dbReference>